<dbReference type="PROSITE" id="PS50943">
    <property type="entry name" value="HTH_CROC1"/>
    <property type="match status" value="1"/>
</dbReference>
<organism evidence="2 3">
    <name type="scientific">Methylomusa anaerophila</name>
    <dbReference type="NCBI Taxonomy" id="1930071"/>
    <lineage>
        <taxon>Bacteria</taxon>
        <taxon>Bacillati</taxon>
        <taxon>Bacillota</taxon>
        <taxon>Negativicutes</taxon>
        <taxon>Selenomonadales</taxon>
        <taxon>Sporomusaceae</taxon>
        <taxon>Methylomusa</taxon>
    </lineage>
</organism>
<dbReference type="RefSeq" id="WP_126308076.1">
    <property type="nucleotide sequence ID" value="NZ_AP018449.1"/>
</dbReference>
<reference evidence="2 3" key="1">
    <citation type="journal article" date="2018" name="Int. J. Syst. Evol. Microbiol.">
        <title>Methylomusa anaerophila gen. nov., sp. nov., an anaerobic methanol-utilizing bacterium isolated from a microbial fuel cell.</title>
        <authorList>
            <person name="Amano N."/>
            <person name="Yamamuro A."/>
            <person name="Miyahara M."/>
            <person name="Kouzuma A."/>
            <person name="Abe T."/>
            <person name="Watanabe K."/>
        </authorList>
    </citation>
    <scope>NUCLEOTIDE SEQUENCE [LARGE SCALE GENOMIC DNA]</scope>
    <source>
        <strain evidence="2 3">MMFC1</strain>
    </source>
</reference>
<feature type="domain" description="HTH cro/C1-type" evidence="1">
    <location>
        <begin position="7"/>
        <end position="68"/>
    </location>
</feature>
<dbReference type="CDD" id="cd00093">
    <property type="entry name" value="HTH_XRE"/>
    <property type="match status" value="1"/>
</dbReference>
<dbReference type="Pfam" id="PF01381">
    <property type="entry name" value="HTH_3"/>
    <property type="match status" value="1"/>
</dbReference>
<dbReference type="Gene3D" id="1.10.260.40">
    <property type="entry name" value="lambda repressor-like DNA-binding domains"/>
    <property type="match status" value="1"/>
</dbReference>
<dbReference type="GO" id="GO:0003677">
    <property type="term" value="F:DNA binding"/>
    <property type="evidence" value="ECO:0007669"/>
    <property type="project" value="InterPro"/>
</dbReference>
<dbReference type="OrthoDB" id="2679623at2"/>
<dbReference type="SMART" id="SM00530">
    <property type="entry name" value="HTH_XRE"/>
    <property type="match status" value="1"/>
</dbReference>
<dbReference type="InterPro" id="IPR010982">
    <property type="entry name" value="Lambda_DNA-bd_dom_sf"/>
</dbReference>
<evidence type="ECO:0000313" key="2">
    <source>
        <dbReference type="EMBL" id="BBB91004.1"/>
    </source>
</evidence>
<evidence type="ECO:0000313" key="3">
    <source>
        <dbReference type="Proteomes" id="UP000276437"/>
    </source>
</evidence>
<evidence type="ECO:0000259" key="1">
    <source>
        <dbReference type="PROSITE" id="PS50943"/>
    </source>
</evidence>
<dbReference type="KEGG" id="mana:MAMMFC1_01671"/>
<proteinExistence type="predicted"/>
<dbReference type="EMBL" id="AP018449">
    <property type="protein sequence ID" value="BBB91004.1"/>
    <property type="molecule type" value="Genomic_DNA"/>
</dbReference>
<keyword evidence="3" id="KW-1185">Reference proteome</keyword>
<sequence length="133" mass="15127">MTFGEIVKISRENKRLSQEDVSKAIEKKYGVRLSTSYLSMIETGMRTNLTVNLLNALLDFFNLPYTAAASLFSRLESIPEYSPGREPATVVLESKAPFPSNTDNQIAIDDLPSDAKRSLNDFYEFLLYKYKTR</sequence>
<dbReference type="SUPFAM" id="SSF47413">
    <property type="entry name" value="lambda repressor-like DNA-binding domains"/>
    <property type="match status" value="1"/>
</dbReference>
<dbReference type="AlphaFoldDB" id="A0A348AIV6"/>
<name>A0A348AIV6_9FIRM</name>
<dbReference type="InterPro" id="IPR001387">
    <property type="entry name" value="Cro/C1-type_HTH"/>
</dbReference>
<accession>A0A348AIV6</accession>
<dbReference type="Proteomes" id="UP000276437">
    <property type="component" value="Chromosome"/>
</dbReference>
<gene>
    <name evidence="2" type="ORF">MAMMFC1_01671</name>
</gene>
<protein>
    <submittedName>
        <fullName evidence="2">Helix-turn-helix domain protein</fullName>
    </submittedName>
</protein>